<dbReference type="SMART" id="SM00849">
    <property type="entry name" value="Lactamase_B"/>
    <property type="match status" value="1"/>
</dbReference>
<dbReference type="Pfam" id="PF12706">
    <property type="entry name" value="Lactamase_B_2"/>
    <property type="match status" value="1"/>
</dbReference>
<evidence type="ECO:0000313" key="2">
    <source>
        <dbReference type="EMBL" id="RJP62151.1"/>
    </source>
</evidence>
<reference evidence="2 3" key="1">
    <citation type="journal article" date="2017" name="ISME J.">
        <title>Energy and carbon metabolisms in a deep terrestrial subsurface fluid microbial community.</title>
        <authorList>
            <person name="Momper L."/>
            <person name="Jungbluth S.P."/>
            <person name="Lee M.D."/>
            <person name="Amend J.P."/>
        </authorList>
    </citation>
    <scope>NUCLEOTIDE SEQUENCE [LARGE SCALE GENOMIC DNA]</scope>
    <source>
        <strain evidence="2">SURF_26</strain>
    </source>
</reference>
<dbReference type="Proteomes" id="UP000266426">
    <property type="component" value="Unassembled WGS sequence"/>
</dbReference>
<keyword evidence="2" id="KW-0378">Hydrolase</keyword>
<dbReference type="PANTHER" id="PTHR47619">
    <property type="entry name" value="METALLO-HYDROLASE YYCJ-RELATED"/>
    <property type="match status" value="1"/>
</dbReference>
<dbReference type="SUPFAM" id="SSF56281">
    <property type="entry name" value="Metallo-hydrolase/oxidoreductase"/>
    <property type="match status" value="1"/>
</dbReference>
<gene>
    <name evidence="2" type="ORF">C4541_00225</name>
</gene>
<feature type="domain" description="Metallo-beta-lactamase" evidence="1">
    <location>
        <begin position="18"/>
        <end position="197"/>
    </location>
</feature>
<accession>A0A3A4RA73</accession>
<organism evidence="2 3">
    <name type="scientific">Candidatus Auribacter fodinae</name>
    <dbReference type="NCBI Taxonomy" id="2093366"/>
    <lineage>
        <taxon>Bacteria</taxon>
        <taxon>Pseudomonadati</taxon>
        <taxon>Candidatus Auribacterota</taxon>
        <taxon>Candidatus Auribacteria</taxon>
        <taxon>Candidatus Auribacterales</taxon>
        <taxon>Candidatus Auribacteraceae</taxon>
        <taxon>Candidatus Auribacter</taxon>
    </lineage>
</organism>
<proteinExistence type="predicted"/>
<dbReference type="PANTHER" id="PTHR47619:SF1">
    <property type="entry name" value="EXODEOXYRIBONUCLEASE WALJ"/>
    <property type="match status" value="1"/>
</dbReference>
<evidence type="ECO:0000259" key="1">
    <source>
        <dbReference type="SMART" id="SM00849"/>
    </source>
</evidence>
<dbReference type="Gene3D" id="3.60.15.10">
    <property type="entry name" value="Ribonuclease Z/Hydroxyacylglutathione hydrolase-like"/>
    <property type="match status" value="1"/>
</dbReference>
<evidence type="ECO:0000313" key="3">
    <source>
        <dbReference type="Proteomes" id="UP000266426"/>
    </source>
</evidence>
<dbReference type="InterPro" id="IPR052533">
    <property type="entry name" value="WalJ/YycJ-like"/>
</dbReference>
<dbReference type="GO" id="GO:0016787">
    <property type="term" value="F:hydrolase activity"/>
    <property type="evidence" value="ECO:0007669"/>
    <property type="project" value="UniProtKB-KW"/>
</dbReference>
<dbReference type="EMBL" id="QZJZ01000004">
    <property type="protein sequence ID" value="RJP62151.1"/>
    <property type="molecule type" value="Genomic_DNA"/>
</dbReference>
<dbReference type="InterPro" id="IPR036866">
    <property type="entry name" value="RibonucZ/Hydroxyglut_hydro"/>
</dbReference>
<dbReference type="AlphaFoldDB" id="A0A3A4RA73"/>
<protein>
    <submittedName>
        <fullName evidence="2">MBL fold metallo-hydrolase</fullName>
    </submittedName>
</protein>
<dbReference type="InterPro" id="IPR001279">
    <property type="entry name" value="Metallo-B-lactamas"/>
</dbReference>
<comment type="caution">
    <text evidence="2">The sequence shown here is derived from an EMBL/GenBank/DDBJ whole genome shotgun (WGS) entry which is preliminary data.</text>
</comment>
<sequence>MIQGSEYMELCVLGSSSNGNATFVRCNGRKFLIDAGFSARIIAKRLEHIGVTTAELDGIFITHEHTDHICGLKGLCTKHDIPVYCTRFTAEAIENQLDITCNFTLFTPSERFLFGDLEVEAFPVFHDAQDPVGFTFSTTYAKLGIISDLGHISPHVRSSLKDVNILIIESNHEEKLLVADIRRPWSLKQRILSRQGHLSNDHACAFIEEIAHENLRHVLLFHLSKDCNNPDIALAKMKKSLRDKGYANTTVHLTYPNKHSEPLKYYGENTGAEQLKTVFEQLEMPMVP</sequence>
<name>A0A3A4RA73_9BACT</name>